<dbReference type="CDD" id="cd22268">
    <property type="entry name" value="DPBB_RlpA-like"/>
    <property type="match status" value="1"/>
</dbReference>
<accession>A0ABT8CM85</accession>
<dbReference type="InterPro" id="IPR012997">
    <property type="entry name" value="RplA"/>
</dbReference>
<dbReference type="Gene3D" id="2.40.40.10">
    <property type="entry name" value="RlpA-like domain"/>
    <property type="match status" value="1"/>
</dbReference>
<organism evidence="3 4">
    <name type="scientific">Paenimyroides ceti</name>
    <dbReference type="NCBI Taxonomy" id="395087"/>
    <lineage>
        <taxon>Bacteria</taxon>
        <taxon>Pseudomonadati</taxon>
        <taxon>Bacteroidota</taxon>
        <taxon>Flavobacteriia</taxon>
        <taxon>Flavobacteriales</taxon>
        <taxon>Flavobacteriaceae</taxon>
        <taxon>Paenimyroides</taxon>
    </lineage>
</organism>
<dbReference type="InterPro" id="IPR009009">
    <property type="entry name" value="RlpA-like_DPBB"/>
</dbReference>
<evidence type="ECO:0000313" key="3">
    <source>
        <dbReference type="EMBL" id="MDN3705583.1"/>
    </source>
</evidence>
<dbReference type="RefSeq" id="WP_290361747.1">
    <property type="nucleotide sequence ID" value="NZ_JAUFQU010000001.1"/>
</dbReference>
<dbReference type="Proteomes" id="UP001242368">
    <property type="component" value="Unassembled WGS sequence"/>
</dbReference>
<evidence type="ECO:0000256" key="1">
    <source>
        <dbReference type="RuleBase" id="RU003495"/>
    </source>
</evidence>
<comment type="similarity">
    <text evidence="1">Belongs to the RlpA family.</text>
</comment>
<dbReference type="PROSITE" id="PS51257">
    <property type="entry name" value="PROKAR_LIPOPROTEIN"/>
    <property type="match status" value="1"/>
</dbReference>
<gene>
    <name evidence="3" type="ORF">QW060_00330</name>
</gene>
<dbReference type="NCBIfam" id="TIGR00413">
    <property type="entry name" value="rlpA"/>
    <property type="match status" value="1"/>
</dbReference>
<dbReference type="SUPFAM" id="SSF50685">
    <property type="entry name" value="Barwin-like endoglucanases"/>
    <property type="match status" value="1"/>
</dbReference>
<proteinExistence type="inferred from homology"/>
<sequence>MNLRYNPILLILISFIFIGCKSTQNKSKTSFKSEVFACYYHDKFNGRKTASGAKFSNHKLTAAHKTLAFGTKLRVTNVVNNKSVDVIVNDRGPFSKGLELDLSKKAFMKITDDKKHGRLKVTIEKLN</sequence>
<evidence type="ECO:0000313" key="4">
    <source>
        <dbReference type="Proteomes" id="UP001242368"/>
    </source>
</evidence>
<evidence type="ECO:0000259" key="2">
    <source>
        <dbReference type="Pfam" id="PF03330"/>
    </source>
</evidence>
<comment type="caution">
    <text evidence="3">The sequence shown here is derived from an EMBL/GenBank/DDBJ whole genome shotgun (WGS) entry which is preliminary data.</text>
</comment>
<dbReference type="EMBL" id="JAUFQU010000001">
    <property type="protein sequence ID" value="MDN3705583.1"/>
    <property type="molecule type" value="Genomic_DNA"/>
</dbReference>
<dbReference type="InterPro" id="IPR036908">
    <property type="entry name" value="RlpA-like_sf"/>
</dbReference>
<dbReference type="Pfam" id="PF03330">
    <property type="entry name" value="DPBB_1"/>
    <property type="match status" value="1"/>
</dbReference>
<protein>
    <submittedName>
        <fullName evidence="3">Septal ring lytic transglycosylase RlpA family protein</fullName>
    </submittedName>
</protein>
<keyword evidence="4" id="KW-1185">Reference proteome</keyword>
<dbReference type="PANTHER" id="PTHR34183:SF1">
    <property type="entry name" value="ENDOLYTIC PEPTIDOGLYCAN TRANSGLYCOSYLASE RLPA"/>
    <property type="match status" value="1"/>
</dbReference>
<name>A0ABT8CM85_9FLAO</name>
<feature type="domain" description="RlpA-like protein double-psi beta-barrel" evidence="2">
    <location>
        <begin position="38"/>
        <end position="122"/>
    </location>
</feature>
<dbReference type="PANTHER" id="PTHR34183">
    <property type="entry name" value="ENDOLYTIC PEPTIDOGLYCAN TRANSGLYCOSYLASE RLPA"/>
    <property type="match status" value="1"/>
</dbReference>
<reference evidence="4" key="1">
    <citation type="journal article" date="2019" name="Int. J. Syst. Evol. Microbiol.">
        <title>The Global Catalogue of Microorganisms (GCM) 10K type strain sequencing project: providing services to taxonomists for standard genome sequencing and annotation.</title>
        <authorList>
            <consortium name="The Broad Institute Genomics Platform"/>
            <consortium name="The Broad Institute Genome Sequencing Center for Infectious Disease"/>
            <person name="Wu L."/>
            <person name="Ma J."/>
        </authorList>
    </citation>
    <scope>NUCLEOTIDE SEQUENCE [LARGE SCALE GENOMIC DNA]</scope>
    <source>
        <strain evidence="4">CECT 7184</strain>
    </source>
</reference>